<evidence type="ECO:0000313" key="7">
    <source>
        <dbReference type="Proteomes" id="UP000427769"/>
    </source>
</evidence>
<dbReference type="RefSeq" id="WP_155304523.1">
    <property type="nucleotide sequence ID" value="NZ_AP021875.1"/>
</dbReference>
<dbReference type="CDD" id="cd03214">
    <property type="entry name" value="ABC_Iron-Siderophores_B12_Hemin"/>
    <property type="match status" value="1"/>
</dbReference>
<dbReference type="PANTHER" id="PTHR42734">
    <property type="entry name" value="METAL TRANSPORT SYSTEM ATP-BINDING PROTEIN TM_0124-RELATED"/>
    <property type="match status" value="1"/>
</dbReference>
<name>A0A5K7Z4K0_9BACT</name>
<evidence type="ECO:0000256" key="2">
    <source>
        <dbReference type="ARBA" id="ARBA00022448"/>
    </source>
</evidence>
<evidence type="ECO:0000256" key="4">
    <source>
        <dbReference type="ARBA" id="ARBA00022840"/>
    </source>
</evidence>
<feature type="domain" description="ABC transporter" evidence="5">
    <location>
        <begin position="3"/>
        <end position="236"/>
    </location>
</feature>
<dbReference type="AlphaFoldDB" id="A0A5K7Z4K0"/>
<dbReference type="SUPFAM" id="SSF52540">
    <property type="entry name" value="P-loop containing nucleoside triphosphate hydrolases"/>
    <property type="match status" value="1"/>
</dbReference>
<dbReference type="Gene3D" id="3.40.50.300">
    <property type="entry name" value="P-loop containing nucleotide triphosphate hydrolases"/>
    <property type="match status" value="1"/>
</dbReference>
<dbReference type="Pfam" id="PF00005">
    <property type="entry name" value="ABC_tran"/>
    <property type="match status" value="1"/>
</dbReference>
<accession>A0A5K7Z4K0</accession>
<comment type="similarity">
    <text evidence="1">Belongs to the ABC transporter superfamily.</text>
</comment>
<dbReference type="FunFam" id="3.40.50.300:FF:000134">
    <property type="entry name" value="Iron-enterobactin ABC transporter ATP-binding protein"/>
    <property type="match status" value="1"/>
</dbReference>
<dbReference type="OrthoDB" id="9809450at2"/>
<dbReference type="GO" id="GO:0005524">
    <property type="term" value="F:ATP binding"/>
    <property type="evidence" value="ECO:0007669"/>
    <property type="project" value="UniProtKB-KW"/>
</dbReference>
<protein>
    <submittedName>
        <fullName evidence="6">ABC transporter ATP-binding protein</fullName>
    </submittedName>
</protein>
<organism evidence="6 7">
    <name type="scientific">Desulfosarcina widdelii</name>
    <dbReference type="NCBI Taxonomy" id="947919"/>
    <lineage>
        <taxon>Bacteria</taxon>
        <taxon>Pseudomonadati</taxon>
        <taxon>Thermodesulfobacteriota</taxon>
        <taxon>Desulfobacteria</taxon>
        <taxon>Desulfobacterales</taxon>
        <taxon>Desulfosarcinaceae</taxon>
        <taxon>Desulfosarcina</taxon>
    </lineage>
</organism>
<evidence type="ECO:0000259" key="5">
    <source>
        <dbReference type="PROSITE" id="PS50893"/>
    </source>
</evidence>
<dbReference type="InterPro" id="IPR050153">
    <property type="entry name" value="Metal_Ion_Import_ABC"/>
</dbReference>
<dbReference type="InterPro" id="IPR003439">
    <property type="entry name" value="ABC_transporter-like_ATP-bd"/>
</dbReference>
<gene>
    <name evidence="6" type="ORF">DSCW_30370</name>
</gene>
<keyword evidence="3" id="KW-0547">Nucleotide-binding</keyword>
<dbReference type="PANTHER" id="PTHR42734:SF6">
    <property type="entry name" value="MOLYBDATE IMPORT ATP-BINDING PROTEIN MOLC"/>
    <property type="match status" value="1"/>
</dbReference>
<dbReference type="SMART" id="SM00382">
    <property type="entry name" value="AAA"/>
    <property type="match status" value="1"/>
</dbReference>
<reference evidence="6 7" key="1">
    <citation type="submission" date="2019-11" db="EMBL/GenBank/DDBJ databases">
        <title>Comparative genomics of hydrocarbon-degrading Desulfosarcina strains.</title>
        <authorList>
            <person name="Watanabe M."/>
            <person name="Kojima H."/>
            <person name="Fukui M."/>
        </authorList>
    </citation>
    <scope>NUCLEOTIDE SEQUENCE [LARGE SCALE GENOMIC DNA]</scope>
    <source>
        <strain evidence="6 7">PP31</strain>
    </source>
</reference>
<evidence type="ECO:0000256" key="3">
    <source>
        <dbReference type="ARBA" id="ARBA00022741"/>
    </source>
</evidence>
<dbReference type="Proteomes" id="UP000427769">
    <property type="component" value="Chromosome"/>
</dbReference>
<dbReference type="EMBL" id="AP021875">
    <property type="protein sequence ID" value="BBO75620.1"/>
    <property type="molecule type" value="Genomic_DNA"/>
</dbReference>
<dbReference type="InterPro" id="IPR003593">
    <property type="entry name" value="AAA+_ATPase"/>
</dbReference>
<sequence length="251" mass="27812">MILEVNGVKFGYNGKAVLKDVELDVKEGEMLVILGPNGVGKTTLLRCINAILKPKAGTIMVDGKNVLKMEPKAIARRVGYVAQYQARTRMTAFDAILMGRKPHLRFRTSEKDLRMVDGAIKVLGLGELAMRHIDEMSGGELQKVAVGRALVQEPRLLLLDEPTSSLDLKNSMNILSLIKRVVREHRVSAVMTMHNLNTALRFADKFVFLKGGTIHSAGEIRDVSADMIKDVYDIPVEILHHKGRPLVVPLN</sequence>
<evidence type="ECO:0000313" key="6">
    <source>
        <dbReference type="EMBL" id="BBO75620.1"/>
    </source>
</evidence>
<proteinExistence type="inferred from homology"/>
<keyword evidence="7" id="KW-1185">Reference proteome</keyword>
<dbReference type="PROSITE" id="PS00211">
    <property type="entry name" value="ABC_TRANSPORTER_1"/>
    <property type="match status" value="1"/>
</dbReference>
<dbReference type="InterPro" id="IPR017871">
    <property type="entry name" value="ABC_transporter-like_CS"/>
</dbReference>
<dbReference type="InterPro" id="IPR027417">
    <property type="entry name" value="P-loop_NTPase"/>
</dbReference>
<dbReference type="PROSITE" id="PS50893">
    <property type="entry name" value="ABC_TRANSPORTER_2"/>
    <property type="match status" value="1"/>
</dbReference>
<dbReference type="KEGG" id="dwd:DSCW_30370"/>
<dbReference type="GO" id="GO:0016887">
    <property type="term" value="F:ATP hydrolysis activity"/>
    <property type="evidence" value="ECO:0007669"/>
    <property type="project" value="InterPro"/>
</dbReference>
<evidence type="ECO:0000256" key="1">
    <source>
        <dbReference type="ARBA" id="ARBA00005417"/>
    </source>
</evidence>
<keyword evidence="2" id="KW-0813">Transport</keyword>
<keyword evidence="4 6" id="KW-0067">ATP-binding</keyword>